<evidence type="ECO:0000256" key="11">
    <source>
        <dbReference type="ARBA" id="ARBA00022840"/>
    </source>
</evidence>
<comment type="subcellular location">
    <subcellularLocation>
        <location evidence="1 18">Mitochondrion</location>
    </subcellularLocation>
</comment>
<dbReference type="SMART" id="SM00155">
    <property type="entry name" value="PLDc"/>
    <property type="match status" value="2"/>
</dbReference>
<name>A0A7H9HZF5_9SACH</name>
<evidence type="ECO:0000256" key="10">
    <source>
        <dbReference type="ARBA" id="ARBA00022741"/>
    </source>
</evidence>
<evidence type="ECO:0000256" key="3">
    <source>
        <dbReference type="ARBA" id="ARBA00005189"/>
    </source>
</evidence>
<evidence type="ECO:0000256" key="4">
    <source>
        <dbReference type="ARBA" id="ARBA00010682"/>
    </source>
</evidence>
<keyword evidence="22" id="KW-1185">Reference proteome</keyword>
<keyword evidence="7 18" id="KW-0444">Lipid biosynthesis</keyword>
<dbReference type="EC" id="2.7.8.5" evidence="5 18"/>
<comment type="pathway">
    <text evidence="3">Lipid metabolism.</text>
</comment>
<dbReference type="GO" id="GO:0005524">
    <property type="term" value="F:ATP binding"/>
    <property type="evidence" value="ECO:0007669"/>
    <property type="project" value="UniProtKB-KW"/>
</dbReference>
<evidence type="ECO:0000256" key="2">
    <source>
        <dbReference type="ARBA" id="ARBA00005042"/>
    </source>
</evidence>
<evidence type="ECO:0000256" key="19">
    <source>
        <dbReference type="SAM" id="Coils"/>
    </source>
</evidence>
<dbReference type="InterPro" id="IPR016270">
    <property type="entry name" value="PGS1"/>
</dbReference>
<comment type="pathway">
    <text evidence="2 18">Phospholipid metabolism; phosphatidylglycerol biosynthesis; phosphatidylglycerol from CDP-diacylglycerol: step 1/2.</text>
</comment>
<evidence type="ECO:0000256" key="14">
    <source>
        <dbReference type="ARBA" id="ARBA00023209"/>
    </source>
</evidence>
<proteinExistence type="inferred from homology"/>
<keyword evidence="8 18" id="KW-0808">Transferase</keyword>
<dbReference type="PANTHER" id="PTHR12586">
    <property type="entry name" value="CDP-DIACYLGLYCEROL--SERINE O-PHOSPHATIDYLTRANSFERASE"/>
    <property type="match status" value="1"/>
</dbReference>
<evidence type="ECO:0000256" key="16">
    <source>
        <dbReference type="ARBA" id="ARBA00048586"/>
    </source>
</evidence>
<evidence type="ECO:0000256" key="5">
    <source>
        <dbReference type="ARBA" id="ARBA00013170"/>
    </source>
</evidence>
<dbReference type="GO" id="GO:0032049">
    <property type="term" value="P:cardiolipin biosynthetic process"/>
    <property type="evidence" value="ECO:0007669"/>
    <property type="project" value="InterPro"/>
</dbReference>
<dbReference type="GO" id="GO:0005739">
    <property type="term" value="C:mitochondrion"/>
    <property type="evidence" value="ECO:0007669"/>
    <property type="project" value="UniProtKB-SubCell"/>
</dbReference>
<dbReference type="GO" id="GO:0008444">
    <property type="term" value="F:CDP-diacylglycerol-glycerol-3-phosphate 3-phosphatidyltransferase activity"/>
    <property type="evidence" value="ECO:0007669"/>
    <property type="project" value="UniProtKB-EC"/>
</dbReference>
<dbReference type="FunFam" id="3.30.870.10:FF:000044">
    <property type="entry name" value="CDP-diacylglycerol--glycerol-3-phosphate 3-phosphatidyltransferase"/>
    <property type="match status" value="1"/>
</dbReference>
<dbReference type="Gene3D" id="3.30.870.10">
    <property type="entry name" value="Endonuclease Chain A"/>
    <property type="match status" value="2"/>
</dbReference>
<dbReference type="SUPFAM" id="SSF56024">
    <property type="entry name" value="Phospholipase D/nuclease"/>
    <property type="match status" value="2"/>
</dbReference>
<evidence type="ECO:0000256" key="7">
    <source>
        <dbReference type="ARBA" id="ARBA00022516"/>
    </source>
</evidence>
<feature type="coiled-coil region" evidence="19">
    <location>
        <begin position="469"/>
        <end position="496"/>
    </location>
</feature>
<protein>
    <recommendedName>
        <fullName evidence="6 18">CDP-diacylglycerol--glycerol-3-phosphate 3-phosphatidyltransferase</fullName>
        <ecNumber evidence="5 18">2.7.8.5</ecNumber>
    </recommendedName>
</protein>
<keyword evidence="19" id="KW-0175">Coiled coil</keyword>
<dbReference type="Proteomes" id="UP000510647">
    <property type="component" value="Chromosome 8"/>
</dbReference>
<evidence type="ECO:0000256" key="13">
    <source>
        <dbReference type="ARBA" id="ARBA00023128"/>
    </source>
</evidence>
<dbReference type="UniPathway" id="UPA00084">
    <property type="reaction ID" value="UER00503"/>
</dbReference>
<organism evidence="21 22">
    <name type="scientific">Torulaspora globosa</name>
    <dbReference type="NCBI Taxonomy" id="48254"/>
    <lineage>
        <taxon>Eukaryota</taxon>
        <taxon>Fungi</taxon>
        <taxon>Dikarya</taxon>
        <taxon>Ascomycota</taxon>
        <taxon>Saccharomycotina</taxon>
        <taxon>Saccharomycetes</taxon>
        <taxon>Saccharomycetales</taxon>
        <taxon>Saccharomycetaceae</taxon>
        <taxon>Torulaspora</taxon>
    </lineage>
</organism>
<dbReference type="CDD" id="cd09135">
    <property type="entry name" value="PLDc_PGS1_euk_1"/>
    <property type="match status" value="1"/>
</dbReference>
<comment type="function">
    <text evidence="17">Essential for the viability of mitochondrial petite mutant. Catalyzes the committed step to the synthesis of the acidic phospholipids.</text>
</comment>
<evidence type="ECO:0000256" key="15">
    <source>
        <dbReference type="ARBA" id="ARBA00023264"/>
    </source>
</evidence>
<dbReference type="PIRSF" id="PIRSF000850">
    <property type="entry name" value="Phospholipase_D_PSS"/>
    <property type="match status" value="1"/>
</dbReference>
<evidence type="ECO:0000313" key="21">
    <source>
        <dbReference type="EMBL" id="QLQ82529.1"/>
    </source>
</evidence>
<comment type="function">
    <text evidence="18">Functions in the biosynthesis of the anionic phospholipids phosphatidylglycerol and cardiolipin.</text>
</comment>
<keyword evidence="13 18" id="KW-0496">Mitochondrion</keyword>
<dbReference type="OrthoDB" id="10250191at2759"/>
<accession>A0A7H9HZF5</accession>
<reference evidence="21 22" key="1">
    <citation type="submission" date="2020-06" db="EMBL/GenBank/DDBJ databases">
        <title>The yeast mating-type switching endonuclease HO is a domesticated member of an unorthodox homing genetic element family.</title>
        <authorList>
            <person name="Coughlan A.Y."/>
            <person name="Lombardi L."/>
            <person name="Braun-Galleani S."/>
            <person name="Martos A.R."/>
            <person name="Galeote V."/>
            <person name="Bigey F."/>
            <person name="Dequin S."/>
            <person name="Byrne K.P."/>
            <person name="Wolfe K.H."/>
        </authorList>
    </citation>
    <scope>NUCLEOTIDE SEQUENCE [LARGE SCALE GENOMIC DNA]</scope>
    <source>
        <strain evidence="21 22">CBS2947</strain>
    </source>
</reference>
<keyword evidence="9" id="KW-0677">Repeat</keyword>
<feature type="domain" description="PLD phosphodiesterase" evidence="20">
    <location>
        <begin position="178"/>
        <end position="204"/>
    </location>
</feature>
<dbReference type="InterPro" id="IPR001736">
    <property type="entry name" value="PLipase_D/transphosphatidylase"/>
</dbReference>
<evidence type="ECO:0000256" key="9">
    <source>
        <dbReference type="ARBA" id="ARBA00022737"/>
    </source>
</evidence>
<evidence type="ECO:0000256" key="12">
    <source>
        <dbReference type="ARBA" id="ARBA00023098"/>
    </source>
</evidence>
<evidence type="ECO:0000256" key="17">
    <source>
        <dbReference type="ARBA" id="ARBA00058636"/>
    </source>
</evidence>
<keyword evidence="11 18" id="KW-0067">ATP-binding</keyword>
<evidence type="ECO:0000313" key="22">
    <source>
        <dbReference type="Proteomes" id="UP000510647"/>
    </source>
</evidence>
<comment type="similarity">
    <text evidence="4 18">Belongs to the CDP-alcohol phosphatidyltransferase class-II family.</text>
</comment>
<keyword evidence="10 18" id="KW-0547">Nucleotide-binding</keyword>
<gene>
    <name evidence="21" type="ORF">HG537_0H02910</name>
</gene>
<dbReference type="PANTHER" id="PTHR12586:SF1">
    <property type="entry name" value="CDP-DIACYLGLYCEROL--GLYCEROL-3-PHOSPHATE 3-PHOSPHATIDYLTRANSFERASE, MITOCHONDRIAL"/>
    <property type="match status" value="1"/>
</dbReference>
<evidence type="ECO:0000256" key="8">
    <source>
        <dbReference type="ARBA" id="ARBA00022679"/>
    </source>
</evidence>
<evidence type="ECO:0000259" key="20">
    <source>
        <dbReference type="SMART" id="SM00155"/>
    </source>
</evidence>
<keyword evidence="12 18" id="KW-0443">Lipid metabolism</keyword>
<dbReference type="CDD" id="cd09137">
    <property type="entry name" value="PLDc_PGS1_euk_2"/>
    <property type="match status" value="1"/>
</dbReference>
<feature type="domain" description="PLD phosphodiesterase" evidence="20">
    <location>
        <begin position="422"/>
        <end position="457"/>
    </location>
</feature>
<keyword evidence="14 18" id="KW-0594">Phospholipid biosynthesis</keyword>
<evidence type="ECO:0000256" key="6">
    <source>
        <dbReference type="ARBA" id="ARBA00014944"/>
    </source>
</evidence>
<dbReference type="AlphaFoldDB" id="A0A7H9HZF5"/>
<sequence>MPPYKLQTTLIGAIRRSEAKEISFNCRDLIKRGQAVRMSSSEPYMDEIKRKLSSIRARFYFKTGEINVLKSPSNFHETLKQKILQAKERVFLASLYIGKGQEDLIECLNRALEKNPKLRVYVLIDGLRGTREAPSKCSVSLVSQLLDKHQDRVDLRLYRTPAYVGWKGWLIPRRVNEGLGLQHMKIYGFDQEVILSGANLSSDYFTNRQDRYYVFNSRSFSNYYFDLQQLISGLSYKVEKSDNDQKFGLLWPKDNLAIEPTSDKTQFILESSAAISNFLLNKPEHRAPPNEDEKEYPTLVYSISQFTPLFPHGQDLSTEKPTILSLISSIKKPSISWTFTAGYFNVLPEIKRELISTPSEQATVITASPHANGFFESKGVSAHLPAAYLHLSKKFLKSVKRHGKEANIILREWKNGIVNKPGGWSYHAKGLWIADTSSGDPRPMITCVGSSNYTRRAYSLDLESNAVILTRDNQLRNEMQRELDKLLLNTKKVNLEDFRNEPHRKVGSGVKLATFFLGRRL</sequence>
<comment type="catalytic activity">
    <reaction evidence="16 18">
        <text>a CDP-1,2-diacyl-sn-glycerol + sn-glycerol 3-phosphate = a 1,2-diacyl-sn-glycero-3-phospho-(1'-sn-glycero-3'-phosphate) + CMP + H(+)</text>
        <dbReference type="Rhea" id="RHEA:12593"/>
        <dbReference type="ChEBI" id="CHEBI:15378"/>
        <dbReference type="ChEBI" id="CHEBI:57597"/>
        <dbReference type="ChEBI" id="CHEBI:58332"/>
        <dbReference type="ChEBI" id="CHEBI:60110"/>
        <dbReference type="ChEBI" id="CHEBI:60377"/>
        <dbReference type="EC" id="2.7.8.5"/>
    </reaction>
</comment>
<evidence type="ECO:0000256" key="18">
    <source>
        <dbReference type="RuleBase" id="RU365024"/>
    </source>
</evidence>
<evidence type="ECO:0000256" key="1">
    <source>
        <dbReference type="ARBA" id="ARBA00004173"/>
    </source>
</evidence>
<dbReference type="FunFam" id="3.30.870.10:FF:000046">
    <property type="entry name" value="CDP-diacylglycerol--glycerol-3-phosphate 3-phosphatidyltransferase"/>
    <property type="match status" value="1"/>
</dbReference>
<dbReference type="EMBL" id="CP059274">
    <property type="protein sequence ID" value="QLQ82529.1"/>
    <property type="molecule type" value="Genomic_DNA"/>
</dbReference>
<keyword evidence="15 18" id="KW-1208">Phospholipid metabolism</keyword>